<dbReference type="InterPro" id="IPR052014">
    <property type="entry name" value="Dictyostelium_Tiger"/>
</dbReference>
<dbReference type="InParanoid" id="A0A152A680"/>
<proteinExistence type="predicted"/>
<dbReference type="CDD" id="cd00603">
    <property type="entry name" value="IPT_PCSR"/>
    <property type="match status" value="1"/>
</dbReference>
<keyword evidence="1 4" id="KW-0732">Signal</keyword>
<evidence type="ECO:0000256" key="3">
    <source>
        <dbReference type="SAM" id="Phobius"/>
    </source>
</evidence>
<evidence type="ECO:0000256" key="2">
    <source>
        <dbReference type="ARBA" id="ARBA00023180"/>
    </source>
</evidence>
<feature type="chain" id="PRO_5007593558" evidence="4">
    <location>
        <begin position="25"/>
        <end position="456"/>
    </location>
</feature>
<accession>A0A152A680</accession>
<reference evidence="5 6" key="1">
    <citation type="submission" date="2015-12" db="EMBL/GenBank/DDBJ databases">
        <title>Dictyostelia acquired genes for synthesis and detection of signals that induce cell-type specialization by lateral gene transfer from prokaryotes.</title>
        <authorList>
            <person name="Gloeckner G."/>
            <person name="Schaap P."/>
        </authorList>
    </citation>
    <scope>NUCLEOTIDE SEQUENCE [LARGE SCALE GENOMIC DNA]</scope>
    <source>
        <strain evidence="5 6">TK</strain>
    </source>
</reference>
<feature type="signal peptide" evidence="4">
    <location>
        <begin position="1"/>
        <end position="24"/>
    </location>
</feature>
<evidence type="ECO:0000313" key="5">
    <source>
        <dbReference type="EMBL" id="KYR01601.1"/>
    </source>
</evidence>
<gene>
    <name evidence="5" type="ORF">DLAC_01601</name>
</gene>
<evidence type="ECO:0000256" key="4">
    <source>
        <dbReference type="SAM" id="SignalP"/>
    </source>
</evidence>
<evidence type="ECO:0000313" key="6">
    <source>
        <dbReference type="Proteomes" id="UP000076078"/>
    </source>
</evidence>
<evidence type="ECO:0000256" key="1">
    <source>
        <dbReference type="ARBA" id="ARBA00022729"/>
    </source>
</evidence>
<comment type="caution">
    <text evidence="5">The sequence shown here is derived from an EMBL/GenBank/DDBJ whole genome shotgun (WGS) entry which is preliminary data.</text>
</comment>
<dbReference type="Proteomes" id="UP000076078">
    <property type="component" value="Unassembled WGS sequence"/>
</dbReference>
<keyword evidence="3" id="KW-0472">Membrane</keyword>
<dbReference type="PANTHER" id="PTHR31341">
    <property type="entry name" value="IPT/TIG DOMAIN-CONTAINING PROTEIN-RELATED-RELATED"/>
    <property type="match status" value="1"/>
</dbReference>
<name>A0A152A680_TIELA</name>
<keyword evidence="3" id="KW-0812">Transmembrane</keyword>
<dbReference type="AlphaFoldDB" id="A0A152A680"/>
<keyword evidence="2" id="KW-0325">Glycoprotein</keyword>
<feature type="transmembrane region" description="Helical" evidence="3">
    <location>
        <begin position="410"/>
        <end position="431"/>
    </location>
</feature>
<sequence length="456" mass="50744">MFKSNNIYLILAFTLFILINKSVPESIPSISSISFKGDLIYDGTNGMEITLIGSGFGINKEYTNIQLSGQPGFSIFILHQDIISLTDTEAVFKLSNMKAMVSNVTITVHGIKSEPHQITIRPLIEEISQPPLEGGEVTITGKALNTQYSQSLSQQPMVSVKFGDRKCFSPRNPVPYDYRWLVCTIEAGLESDQLKPLISIDNITNVEKNNFLTYNYLPLIEKSIQSGNMMELRGKYLLSQSGQASIIMYNGLTLNPDTTVSTAQSLVFKLPENSLNGPLLVYPSNGKQSNLYQLQLTPVITNINPRHLYLHLGGDFTIYGDYLSTQRSDNSSASLVIKAQDGELLCKSYKPGPQENTIICDFIPQTDSVYMIVSIDGIDSNKYLLTCRNCQITPSKNPEFNSNKQLIKKAIIIVVPILVVAILSITIFLIVKKLRNNRKSNNFQTFKDDNVTPGNE</sequence>
<keyword evidence="6" id="KW-1185">Reference proteome</keyword>
<dbReference type="EMBL" id="LODT01000006">
    <property type="protein sequence ID" value="KYR01601.1"/>
    <property type="molecule type" value="Genomic_DNA"/>
</dbReference>
<protein>
    <submittedName>
        <fullName evidence="5">IPT/TIG domain-containing protein</fullName>
    </submittedName>
</protein>
<organism evidence="5 6">
    <name type="scientific">Tieghemostelium lacteum</name>
    <name type="common">Slime mold</name>
    <name type="synonym">Dictyostelium lacteum</name>
    <dbReference type="NCBI Taxonomy" id="361077"/>
    <lineage>
        <taxon>Eukaryota</taxon>
        <taxon>Amoebozoa</taxon>
        <taxon>Evosea</taxon>
        <taxon>Eumycetozoa</taxon>
        <taxon>Dictyostelia</taxon>
        <taxon>Dictyosteliales</taxon>
        <taxon>Raperosteliaceae</taxon>
        <taxon>Tieghemostelium</taxon>
    </lineage>
</organism>
<keyword evidence="3" id="KW-1133">Transmembrane helix</keyword>